<dbReference type="SUPFAM" id="SSF82866">
    <property type="entry name" value="Multidrug efflux transporter AcrB transmembrane domain"/>
    <property type="match status" value="1"/>
</dbReference>
<dbReference type="AlphaFoldDB" id="X1F7T0"/>
<gene>
    <name evidence="8" type="ORF">S01H4_60540</name>
</gene>
<dbReference type="EMBL" id="BART01035723">
    <property type="protein sequence ID" value="GAH16853.1"/>
    <property type="molecule type" value="Genomic_DNA"/>
</dbReference>
<feature type="non-terminal residue" evidence="8">
    <location>
        <position position="84"/>
    </location>
</feature>
<keyword evidence="4 6" id="KW-1133">Transmembrane helix</keyword>
<feature type="domain" description="Membrane transport protein MMPL" evidence="7">
    <location>
        <begin position="5"/>
        <end position="80"/>
    </location>
</feature>
<evidence type="ECO:0000313" key="8">
    <source>
        <dbReference type="EMBL" id="GAH16853.1"/>
    </source>
</evidence>
<organism evidence="8">
    <name type="scientific">marine sediment metagenome</name>
    <dbReference type="NCBI Taxonomy" id="412755"/>
    <lineage>
        <taxon>unclassified sequences</taxon>
        <taxon>metagenomes</taxon>
        <taxon>ecological metagenomes</taxon>
    </lineage>
</organism>
<comment type="subcellular location">
    <subcellularLocation>
        <location evidence="1">Cell membrane</location>
        <topology evidence="1">Multi-pass membrane protein</topology>
    </subcellularLocation>
</comment>
<keyword evidence="5 6" id="KW-0472">Membrane</keyword>
<keyword evidence="3 6" id="KW-0812">Transmembrane</keyword>
<dbReference type="Gene3D" id="1.20.1640.10">
    <property type="entry name" value="Multidrug efflux transporter AcrB transmembrane domain"/>
    <property type="match status" value="1"/>
</dbReference>
<proteinExistence type="predicted"/>
<evidence type="ECO:0000256" key="5">
    <source>
        <dbReference type="ARBA" id="ARBA00023136"/>
    </source>
</evidence>
<evidence type="ECO:0000256" key="3">
    <source>
        <dbReference type="ARBA" id="ARBA00022692"/>
    </source>
</evidence>
<dbReference type="InterPro" id="IPR004869">
    <property type="entry name" value="MMPL_dom"/>
</dbReference>
<feature type="transmembrane region" description="Helical" evidence="6">
    <location>
        <begin position="30"/>
        <end position="47"/>
    </location>
</feature>
<dbReference type="Pfam" id="PF03176">
    <property type="entry name" value="MMPL"/>
    <property type="match status" value="1"/>
</dbReference>
<dbReference type="InterPro" id="IPR050545">
    <property type="entry name" value="Mycobact_MmpL"/>
</dbReference>
<accession>X1F7T0</accession>
<evidence type="ECO:0000256" key="4">
    <source>
        <dbReference type="ARBA" id="ARBA00022989"/>
    </source>
</evidence>
<dbReference type="PANTHER" id="PTHR33406:SF13">
    <property type="entry name" value="MEMBRANE PROTEIN YDFJ"/>
    <property type="match status" value="1"/>
</dbReference>
<sequence>MFRLVPLVILVVGIVLFIGFRNWYGVVLPLATVLMATIWSLGLMAMWNKPITAIGSAIPVLLIAIGSAYGLHFISRFEEEDGKS</sequence>
<name>X1F7T0_9ZZZZ</name>
<feature type="transmembrane region" description="Helical" evidence="6">
    <location>
        <begin position="54"/>
        <end position="74"/>
    </location>
</feature>
<evidence type="ECO:0000256" key="6">
    <source>
        <dbReference type="SAM" id="Phobius"/>
    </source>
</evidence>
<dbReference type="PANTHER" id="PTHR33406">
    <property type="entry name" value="MEMBRANE PROTEIN MJ1562-RELATED"/>
    <property type="match status" value="1"/>
</dbReference>
<comment type="caution">
    <text evidence="8">The sequence shown here is derived from an EMBL/GenBank/DDBJ whole genome shotgun (WGS) entry which is preliminary data.</text>
</comment>
<dbReference type="GO" id="GO:0005886">
    <property type="term" value="C:plasma membrane"/>
    <property type="evidence" value="ECO:0007669"/>
    <property type="project" value="UniProtKB-SubCell"/>
</dbReference>
<protein>
    <recommendedName>
        <fullName evidence="7">Membrane transport protein MMPL domain-containing protein</fullName>
    </recommendedName>
</protein>
<evidence type="ECO:0000259" key="7">
    <source>
        <dbReference type="Pfam" id="PF03176"/>
    </source>
</evidence>
<evidence type="ECO:0000256" key="2">
    <source>
        <dbReference type="ARBA" id="ARBA00022475"/>
    </source>
</evidence>
<keyword evidence="2" id="KW-1003">Cell membrane</keyword>
<reference evidence="8" key="1">
    <citation type="journal article" date="2014" name="Front. Microbiol.">
        <title>High frequency of phylogenetically diverse reductive dehalogenase-homologous genes in deep subseafloor sedimentary metagenomes.</title>
        <authorList>
            <person name="Kawai M."/>
            <person name="Futagami T."/>
            <person name="Toyoda A."/>
            <person name="Takaki Y."/>
            <person name="Nishi S."/>
            <person name="Hori S."/>
            <person name="Arai W."/>
            <person name="Tsubouchi T."/>
            <person name="Morono Y."/>
            <person name="Uchiyama I."/>
            <person name="Ito T."/>
            <person name="Fujiyama A."/>
            <person name="Inagaki F."/>
            <person name="Takami H."/>
        </authorList>
    </citation>
    <scope>NUCLEOTIDE SEQUENCE</scope>
    <source>
        <strain evidence="8">Expedition CK06-06</strain>
    </source>
</reference>
<feature type="transmembrane region" description="Helical" evidence="6">
    <location>
        <begin position="7"/>
        <end position="24"/>
    </location>
</feature>
<evidence type="ECO:0000256" key="1">
    <source>
        <dbReference type="ARBA" id="ARBA00004651"/>
    </source>
</evidence>